<dbReference type="InterPro" id="IPR007197">
    <property type="entry name" value="rSAM"/>
</dbReference>
<name>A0A833HSJ7_9FIRM</name>
<keyword evidence="4" id="KW-0479">Metal-binding</keyword>
<dbReference type="SFLD" id="SFLDG01081">
    <property type="entry name" value="cleavage_of_the_Ca-Cb_bond_in"/>
    <property type="match status" value="1"/>
</dbReference>
<protein>
    <submittedName>
        <fullName evidence="9">[FeFe] hydrogenase H-cluster radical SAM maturase HydG</fullName>
    </submittedName>
</protein>
<dbReference type="SUPFAM" id="SSF102114">
    <property type="entry name" value="Radical SAM enzymes"/>
    <property type="match status" value="1"/>
</dbReference>
<dbReference type="InterPro" id="IPR012726">
    <property type="entry name" value="ThiH"/>
</dbReference>
<dbReference type="EMBL" id="WBZB01000002">
    <property type="protein sequence ID" value="KAB3533530.1"/>
    <property type="molecule type" value="Genomic_DNA"/>
</dbReference>
<keyword evidence="5" id="KW-0408">Iron</keyword>
<organism evidence="9 10">
    <name type="scientific">Alkaliphilus serpentinus</name>
    <dbReference type="NCBI Taxonomy" id="1482731"/>
    <lineage>
        <taxon>Bacteria</taxon>
        <taxon>Bacillati</taxon>
        <taxon>Bacillota</taxon>
        <taxon>Clostridia</taxon>
        <taxon>Peptostreptococcales</taxon>
        <taxon>Natronincolaceae</taxon>
        <taxon>Alkaliphilus</taxon>
    </lineage>
</organism>
<keyword evidence="10" id="KW-1185">Reference proteome</keyword>
<dbReference type="SFLD" id="SFLDF00319">
    <property type="entry name" value="Fe_hydrogenase_maturase_(HydG"/>
    <property type="match status" value="1"/>
</dbReference>
<dbReference type="Proteomes" id="UP000465601">
    <property type="component" value="Unassembled WGS sequence"/>
</dbReference>
<dbReference type="GO" id="GO:0051539">
    <property type="term" value="F:4 iron, 4 sulfur cluster binding"/>
    <property type="evidence" value="ECO:0007669"/>
    <property type="project" value="UniProtKB-KW"/>
</dbReference>
<evidence type="ECO:0000256" key="5">
    <source>
        <dbReference type="ARBA" id="ARBA00023004"/>
    </source>
</evidence>
<dbReference type="InterPro" id="IPR058240">
    <property type="entry name" value="rSAM_sf"/>
</dbReference>
<dbReference type="GO" id="GO:0003824">
    <property type="term" value="F:catalytic activity"/>
    <property type="evidence" value="ECO:0007669"/>
    <property type="project" value="InterPro"/>
</dbReference>
<comment type="caution">
    <text evidence="9">The sequence shown here is derived from an EMBL/GenBank/DDBJ whole genome shotgun (WGS) entry which is preliminary data.</text>
</comment>
<dbReference type="PANTHER" id="PTHR43583">
    <property type="entry name" value="2-IMINOACETATE SYNTHASE"/>
    <property type="match status" value="1"/>
</dbReference>
<dbReference type="InterPro" id="IPR010722">
    <property type="entry name" value="BATS_dom"/>
</dbReference>
<dbReference type="NCBIfam" id="TIGR03955">
    <property type="entry name" value="rSAM_HydG"/>
    <property type="match status" value="1"/>
</dbReference>
<dbReference type="GO" id="GO:0005506">
    <property type="term" value="F:iron ion binding"/>
    <property type="evidence" value="ECO:0007669"/>
    <property type="project" value="InterPro"/>
</dbReference>
<dbReference type="SFLD" id="SFLDG01060">
    <property type="entry name" value="BATS_domain_containing"/>
    <property type="match status" value="1"/>
</dbReference>
<dbReference type="InterPro" id="IPR034428">
    <property type="entry name" value="ThiH/NoCL/HydG-like"/>
</dbReference>
<dbReference type="Pfam" id="PF04055">
    <property type="entry name" value="Radical_SAM"/>
    <property type="match status" value="1"/>
</dbReference>
<evidence type="ECO:0000256" key="3">
    <source>
        <dbReference type="ARBA" id="ARBA00022691"/>
    </source>
</evidence>
<comment type="cofactor">
    <cofactor evidence="1">
        <name>[4Fe-4S] cluster</name>
        <dbReference type="ChEBI" id="CHEBI:49883"/>
    </cofactor>
</comment>
<dbReference type="OrthoDB" id="9801120at2"/>
<feature type="domain" description="Radical SAM core" evidence="8">
    <location>
        <begin position="72"/>
        <end position="301"/>
    </location>
</feature>
<comment type="cofactor">
    <cofactor evidence="7">
        <name>[2Fe-2S] cluster</name>
        <dbReference type="ChEBI" id="CHEBI:190135"/>
    </cofactor>
</comment>
<dbReference type="SMART" id="SM00729">
    <property type="entry name" value="Elp3"/>
    <property type="match status" value="1"/>
</dbReference>
<sequence>MDTLKIINEVKIEKLLHQGKNFKRAEIIEIINKGRRGKGLSLEEAAALLQLEDLDLMEDLYHAAREVKNTIYGKRIVVFAPLYTSNHCINNCLYCGFRVDNKHLHRKTLNIDEVVEEAKTIEEQGHKRILMVCGEDPRYTTITHIVESLKAVYDHTDIRRINVNAAPMSVEDFRTLKGAGIGTYQIFQETYHRDTYRQMHPSGLKKDYDYRLLAINRAFEAGIDDLGIGVLLGLYDYRFDVLATLMHAQYMDETLNVGPHTVSVPRLRPAIDAAIKETPYEVTDENFKKIIAVYRLTLPYTGIILSTREPSKLRDELFDLGVSQASAGSKTNPGGYHNEDHDAEQFETSDERSLKEVLKVICNQGHLPSFCTACYRAKRTGEVFMGLAKEAEIHEFCQSNAILTLKEHLLDFGDEELKEIGDQLIEKSLEEIENENIKELTKEKLKETEKGKRDLFF</sequence>
<evidence type="ECO:0000313" key="10">
    <source>
        <dbReference type="Proteomes" id="UP000465601"/>
    </source>
</evidence>
<dbReference type="InterPro" id="IPR024007">
    <property type="entry name" value="FeFe-hyd_mat_HydG"/>
</dbReference>
<evidence type="ECO:0000256" key="6">
    <source>
        <dbReference type="ARBA" id="ARBA00023014"/>
    </source>
</evidence>
<dbReference type="SMART" id="SM00876">
    <property type="entry name" value="BATS"/>
    <property type="match status" value="1"/>
</dbReference>
<keyword evidence="2" id="KW-0004">4Fe-4S</keyword>
<evidence type="ECO:0000256" key="2">
    <source>
        <dbReference type="ARBA" id="ARBA00022485"/>
    </source>
</evidence>
<dbReference type="SFLD" id="SFLDF00301">
    <property type="entry name" value="2-iminoacetate_synthase_(ThiH)"/>
    <property type="match status" value="1"/>
</dbReference>
<accession>A0A833HSJ7</accession>
<dbReference type="PANTHER" id="PTHR43583:SF2">
    <property type="entry name" value="THIAZOLE BIOSYNTHESIS PROTEIN"/>
    <property type="match status" value="1"/>
</dbReference>
<dbReference type="SFLD" id="SFLDS00029">
    <property type="entry name" value="Radical_SAM"/>
    <property type="match status" value="1"/>
</dbReference>
<dbReference type="Pfam" id="PF06968">
    <property type="entry name" value="BATS"/>
    <property type="match status" value="1"/>
</dbReference>
<evidence type="ECO:0000256" key="1">
    <source>
        <dbReference type="ARBA" id="ARBA00001966"/>
    </source>
</evidence>
<evidence type="ECO:0000256" key="4">
    <source>
        <dbReference type="ARBA" id="ARBA00022723"/>
    </source>
</evidence>
<keyword evidence="6" id="KW-0411">Iron-sulfur</keyword>
<dbReference type="Gene3D" id="3.20.20.70">
    <property type="entry name" value="Aldolase class I"/>
    <property type="match status" value="1"/>
</dbReference>
<evidence type="ECO:0000313" key="9">
    <source>
        <dbReference type="EMBL" id="KAB3533530.1"/>
    </source>
</evidence>
<proteinExistence type="predicted"/>
<dbReference type="InterPro" id="IPR013785">
    <property type="entry name" value="Aldolase_TIM"/>
</dbReference>
<reference evidence="9 10" key="1">
    <citation type="submission" date="2019-10" db="EMBL/GenBank/DDBJ databases">
        <title>Alkaliphilus serpentinus sp. nov. and Alkaliphilus pronyensis sp. nov., two novel anaerobic alkaliphilic species isolated from the serpentinized-hosted hydrothermal field of the Prony Bay (New Caledonia).</title>
        <authorList>
            <person name="Postec A."/>
        </authorList>
    </citation>
    <scope>NUCLEOTIDE SEQUENCE [LARGE SCALE GENOMIC DNA]</scope>
    <source>
        <strain evidence="9 10">LacT</strain>
    </source>
</reference>
<dbReference type="RefSeq" id="WP_151864347.1">
    <property type="nucleotide sequence ID" value="NZ_WBZB01000002.1"/>
</dbReference>
<dbReference type="GO" id="GO:0009228">
    <property type="term" value="P:thiamine biosynthetic process"/>
    <property type="evidence" value="ECO:0007669"/>
    <property type="project" value="InterPro"/>
</dbReference>
<evidence type="ECO:0000256" key="7">
    <source>
        <dbReference type="ARBA" id="ARBA00034078"/>
    </source>
</evidence>
<dbReference type="InterPro" id="IPR006638">
    <property type="entry name" value="Elp3/MiaA/NifB-like_rSAM"/>
</dbReference>
<dbReference type="AlphaFoldDB" id="A0A833HSJ7"/>
<keyword evidence="3" id="KW-0949">S-adenosyl-L-methionine</keyword>
<dbReference type="CDD" id="cd01335">
    <property type="entry name" value="Radical_SAM"/>
    <property type="match status" value="1"/>
</dbReference>
<dbReference type="PROSITE" id="PS51918">
    <property type="entry name" value="RADICAL_SAM"/>
    <property type="match status" value="1"/>
</dbReference>
<gene>
    <name evidence="9" type="primary">hydG</name>
    <name evidence="9" type="ORF">F8153_00310</name>
</gene>
<evidence type="ECO:0000259" key="8">
    <source>
        <dbReference type="PROSITE" id="PS51918"/>
    </source>
</evidence>